<evidence type="ECO:0008006" key="3">
    <source>
        <dbReference type="Google" id="ProtNLM"/>
    </source>
</evidence>
<accession>A0A9Q3E0Y8</accession>
<dbReference type="EMBL" id="AVOT02021444">
    <property type="protein sequence ID" value="MBW0510261.1"/>
    <property type="molecule type" value="Genomic_DNA"/>
</dbReference>
<dbReference type="AlphaFoldDB" id="A0A9Q3E0Y8"/>
<proteinExistence type="predicted"/>
<gene>
    <name evidence="1" type="ORF">O181_049976</name>
</gene>
<reference evidence="1" key="1">
    <citation type="submission" date="2021-03" db="EMBL/GenBank/DDBJ databases">
        <title>Draft genome sequence of rust myrtle Austropuccinia psidii MF-1, a brazilian biotype.</title>
        <authorList>
            <person name="Quecine M.C."/>
            <person name="Pachon D.M.R."/>
            <person name="Bonatelli M.L."/>
            <person name="Correr F.H."/>
            <person name="Franceschini L.M."/>
            <person name="Leite T.F."/>
            <person name="Margarido G.R.A."/>
            <person name="Almeida C.A."/>
            <person name="Ferrarezi J.A."/>
            <person name="Labate C.A."/>
        </authorList>
    </citation>
    <scope>NUCLEOTIDE SEQUENCE</scope>
    <source>
        <strain evidence="1">MF-1</strain>
    </source>
</reference>
<dbReference type="Proteomes" id="UP000765509">
    <property type="component" value="Unassembled WGS sequence"/>
</dbReference>
<name>A0A9Q3E0Y8_9BASI</name>
<organism evidence="1 2">
    <name type="scientific">Austropuccinia psidii MF-1</name>
    <dbReference type="NCBI Taxonomy" id="1389203"/>
    <lineage>
        <taxon>Eukaryota</taxon>
        <taxon>Fungi</taxon>
        <taxon>Dikarya</taxon>
        <taxon>Basidiomycota</taxon>
        <taxon>Pucciniomycotina</taxon>
        <taxon>Pucciniomycetes</taxon>
        <taxon>Pucciniales</taxon>
        <taxon>Sphaerophragmiaceae</taxon>
        <taxon>Austropuccinia</taxon>
    </lineage>
</organism>
<evidence type="ECO:0000313" key="1">
    <source>
        <dbReference type="EMBL" id="MBW0510261.1"/>
    </source>
</evidence>
<keyword evidence="2" id="KW-1185">Reference proteome</keyword>
<protein>
    <recommendedName>
        <fullName evidence="3">Reverse transcriptase Ty1/copia-type domain-containing protein</fullName>
    </recommendedName>
</protein>
<comment type="caution">
    <text evidence="1">The sequence shown here is derived from an EMBL/GenBank/DDBJ whole genome shotgun (WGS) entry which is preliminary data.</text>
</comment>
<sequence>MSRHVTFDESCFPSPVSVPVKRPSNPQILDSLLNLPFQRSSTDEYTADKVDNFSLAGEEFYDAVEEQPARRIRVIGPRHPILNSANVSTNNILPYRKGAHKTIESAIPKSFEKAAESGQFKECKNAIAKELDNLTRLNVWAIRDAKDKDHPITSTWVFKVQKR</sequence>
<evidence type="ECO:0000313" key="2">
    <source>
        <dbReference type="Proteomes" id="UP000765509"/>
    </source>
</evidence>